<accession>A0A369W8H1</accession>
<proteinExistence type="predicted"/>
<dbReference type="RefSeq" id="WP_114644639.1">
    <property type="nucleotide sequence ID" value="NZ_QQNH01000002.1"/>
</dbReference>
<evidence type="ECO:0000313" key="1">
    <source>
        <dbReference type="EMBL" id="RDE10347.1"/>
    </source>
</evidence>
<evidence type="ECO:0000313" key="2">
    <source>
        <dbReference type="Proteomes" id="UP000253759"/>
    </source>
</evidence>
<reference evidence="2" key="1">
    <citation type="submission" date="2018-07" db="EMBL/GenBank/DDBJ databases">
        <authorList>
            <person name="Liu B.-T."/>
            <person name="Du Z."/>
        </authorList>
    </citation>
    <scope>NUCLEOTIDE SEQUENCE [LARGE SCALE GENOMIC DNA]</scope>
    <source>
        <strain evidence="2">XYN52</strain>
    </source>
</reference>
<dbReference type="EMBL" id="QQNH01000002">
    <property type="protein sequence ID" value="RDE10347.1"/>
    <property type="molecule type" value="Genomic_DNA"/>
</dbReference>
<comment type="caution">
    <text evidence="1">The sequence shown here is derived from an EMBL/GenBank/DDBJ whole genome shotgun (WGS) entry which is preliminary data.</text>
</comment>
<keyword evidence="2" id="KW-1185">Reference proteome</keyword>
<dbReference type="Proteomes" id="UP000253759">
    <property type="component" value="Unassembled WGS sequence"/>
</dbReference>
<gene>
    <name evidence="1" type="ORF">DVH29_02880</name>
</gene>
<sequence length="185" mass="20157">MTTTPIDQMVDEAAAHAVEQQADRVAANDIAAQRAGREHIASADRLPGKPHVDRNAAQFINARIDGADLKLQIVPDDLRVYAAAIEPPFSAMSKLVGDTWTPDLIEKTLHFAALPVDDRERMAKFSRYGINTQFGNMQKNPTITRALATRPMAQYARLAALCLMAALLGIPDEEATFSDESDGTP</sequence>
<protein>
    <recommendedName>
        <fullName evidence="3">Tail assembly chaperone</fullName>
    </recommendedName>
</protein>
<name>A0A369W8H1_9HYPH</name>
<dbReference type="AlphaFoldDB" id="A0A369W8H1"/>
<evidence type="ECO:0008006" key="3">
    <source>
        <dbReference type="Google" id="ProtNLM"/>
    </source>
</evidence>
<organism evidence="1 2">
    <name type="scientific">Pelagibacterium lacus</name>
    <dbReference type="NCBI Taxonomy" id="2282655"/>
    <lineage>
        <taxon>Bacteria</taxon>
        <taxon>Pseudomonadati</taxon>
        <taxon>Pseudomonadota</taxon>
        <taxon>Alphaproteobacteria</taxon>
        <taxon>Hyphomicrobiales</taxon>
        <taxon>Devosiaceae</taxon>
        <taxon>Pelagibacterium</taxon>
    </lineage>
</organism>